<reference evidence="13 14" key="1">
    <citation type="submission" date="2016-12" db="EMBL/GenBank/DDBJ databases">
        <title>Thioflexothrix psekupsii D3 genome sequencing and assembly.</title>
        <authorList>
            <person name="Fomenkov A."/>
            <person name="Vincze T."/>
            <person name="Grabovich M."/>
            <person name="Anton B.P."/>
            <person name="Dubinina G."/>
            <person name="Orlova M."/>
            <person name="Belousova E."/>
            <person name="Roberts R.J."/>
        </authorList>
    </citation>
    <scope>NUCLEOTIDE SEQUENCE [LARGE SCALE GENOMIC DNA]</scope>
    <source>
        <strain evidence="13">D3</strain>
    </source>
</reference>
<comment type="similarity">
    <text evidence="10">Belongs to the binding-protein-dependent transport system permease family. OppBC subfamily.</text>
</comment>
<dbReference type="Pfam" id="PF19300">
    <property type="entry name" value="BPD_transp_1_N"/>
    <property type="match status" value="1"/>
</dbReference>
<evidence type="ECO:0000256" key="11">
    <source>
        <dbReference type="RuleBase" id="RU363032"/>
    </source>
</evidence>
<dbReference type="Proteomes" id="UP000194798">
    <property type="component" value="Unassembled WGS sequence"/>
</dbReference>
<sequence length="306" mass="33599">MISLWSRFFSTLLVLFGVSTLVFFLIHLVPGDPVQAMLGENAAAADQQALFIALGLDQPLWTQWWRFFSNTLQGDLGTSLYSKEPVTQLILARLPTTALLAVAGLTVAIVLAVPLGSLAALHQNRAWDDVAMTFAMLGVSIPNFLMGPLLILIFALWLAWLPVSGYESLWSLVLPALTLGTALAAILSRMIRATLLEVLHEDYIRTAYAKGLNARQVILRHALPNAALPVITILGLQLGTLLAGAVITEMVFSWPGLGQLTIEAIQRRDYPVVQGCVLLISAVYVVVNSMTDMLYHWLDPRVRYHD</sequence>
<dbReference type="InterPro" id="IPR000515">
    <property type="entry name" value="MetI-like"/>
</dbReference>
<dbReference type="OrthoDB" id="9805855at2"/>
<evidence type="ECO:0000256" key="10">
    <source>
        <dbReference type="ARBA" id="ARBA00024202"/>
    </source>
</evidence>
<keyword evidence="6 11" id="KW-1133">Transmembrane helix</keyword>
<evidence type="ECO:0000256" key="9">
    <source>
        <dbReference type="ARBA" id="ARBA00023136"/>
    </source>
</evidence>
<feature type="domain" description="ABC transmembrane type-1" evidence="12">
    <location>
        <begin position="94"/>
        <end position="291"/>
    </location>
</feature>
<dbReference type="SUPFAM" id="SSF161098">
    <property type="entry name" value="MetI-like"/>
    <property type="match status" value="1"/>
</dbReference>
<evidence type="ECO:0000259" key="12">
    <source>
        <dbReference type="PROSITE" id="PS50928"/>
    </source>
</evidence>
<dbReference type="EMBL" id="MSLT01000023">
    <property type="protein sequence ID" value="OUD12048.1"/>
    <property type="molecule type" value="Genomic_DNA"/>
</dbReference>
<dbReference type="PANTHER" id="PTHR43163:SF6">
    <property type="entry name" value="DIPEPTIDE TRANSPORT SYSTEM PERMEASE PROTEIN DPPB-RELATED"/>
    <property type="match status" value="1"/>
</dbReference>
<dbReference type="Pfam" id="PF00528">
    <property type="entry name" value="BPD_transp_1"/>
    <property type="match status" value="1"/>
</dbReference>
<proteinExistence type="inferred from homology"/>
<evidence type="ECO:0000256" key="3">
    <source>
        <dbReference type="ARBA" id="ARBA00022475"/>
    </source>
</evidence>
<evidence type="ECO:0000256" key="7">
    <source>
        <dbReference type="ARBA" id="ARBA00023065"/>
    </source>
</evidence>
<dbReference type="InterPro" id="IPR035906">
    <property type="entry name" value="MetI-like_sf"/>
</dbReference>
<dbReference type="PANTHER" id="PTHR43163">
    <property type="entry name" value="DIPEPTIDE TRANSPORT SYSTEM PERMEASE PROTEIN DPPB-RELATED"/>
    <property type="match status" value="1"/>
</dbReference>
<dbReference type="GO" id="GO:0005886">
    <property type="term" value="C:plasma membrane"/>
    <property type="evidence" value="ECO:0007669"/>
    <property type="project" value="UniProtKB-SubCell"/>
</dbReference>
<keyword evidence="7" id="KW-0406">Ion transport</keyword>
<comment type="caution">
    <text evidence="13">The sequence shown here is derived from an EMBL/GenBank/DDBJ whole genome shotgun (WGS) entry which is preliminary data.</text>
</comment>
<dbReference type="InterPro" id="IPR045621">
    <property type="entry name" value="BPD_transp_1_N"/>
</dbReference>
<dbReference type="Gene3D" id="1.10.3720.10">
    <property type="entry name" value="MetI-like"/>
    <property type="match status" value="1"/>
</dbReference>
<feature type="transmembrane region" description="Helical" evidence="11">
    <location>
        <begin position="98"/>
        <end position="121"/>
    </location>
</feature>
<keyword evidence="8" id="KW-0921">Nickel transport</keyword>
<evidence type="ECO:0000256" key="6">
    <source>
        <dbReference type="ARBA" id="ARBA00022989"/>
    </source>
</evidence>
<keyword evidence="5 11" id="KW-0812">Transmembrane</keyword>
<dbReference type="AlphaFoldDB" id="A0A251X4M3"/>
<feature type="transmembrane region" description="Helical" evidence="11">
    <location>
        <begin position="169"/>
        <end position="187"/>
    </location>
</feature>
<organism evidence="13 14">
    <name type="scientific">Thioflexithrix psekupsensis</name>
    <dbReference type="NCBI Taxonomy" id="1570016"/>
    <lineage>
        <taxon>Bacteria</taxon>
        <taxon>Pseudomonadati</taxon>
        <taxon>Pseudomonadota</taxon>
        <taxon>Gammaproteobacteria</taxon>
        <taxon>Thiotrichales</taxon>
        <taxon>Thioflexithrix</taxon>
    </lineage>
</organism>
<dbReference type="PROSITE" id="PS50928">
    <property type="entry name" value="ABC_TM1"/>
    <property type="match status" value="1"/>
</dbReference>
<gene>
    <name evidence="13" type="ORF">TPSD3_12995</name>
</gene>
<evidence type="ECO:0000256" key="5">
    <source>
        <dbReference type="ARBA" id="ARBA00022692"/>
    </source>
</evidence>
<keyword evidence="9 11" id="KW-0472">Membrane</keyword>
<dbReference type="NCBIfam" id="NF045470">
    <property type="entry name" value="Opp2B"/>
    <property type="match status" value="1"/>
</dbReference>
<evidence type="ECO:0000313" key="13">
    <source>
        <dbReference type="EMBL" id="OUD12048.1"/>
    </source>
</evidence>
<comment type="subcellular location">
    <subcellularLocation>
        <location evidence="1 11">Cell membrane</location>
        <topology evidence="1 11">Multi-pass membrane protein</topology>
    </subcellularLocation>
</comment>
<dbReference type="RefSeq" id="WP_086488962.1">
    <property type="nucleotide sequence ID" value="NZ_MSLT01000023.1"/>
</dbReference>
<evidence type="ECO:0000256" key="8">
    <source>
        <dbReference type="ARBA" id="ARBA00023112"/>
    </source>
</evidence>
<dbReference type="GO" id="GO:0015099">
    <property type="term" value="F:nickel cation transmembrane transporter activity"/>
    <property type="evidence" value="ECO:0007669"/>
    <property type="project" value="InterPro"/>
</dbReference>
<dbReference type="InterPro" id="IPR050045">
    <property type="entry name" value="Opp2B"/>
</dbReference>
<keyword evidence="14" id="KW-1185">Reference proteome</keyword>
<evidence type="ECO:0000256" key="4">
    <source>
        <dbReference type="ARBA" id="ARBA00022596"/>
    </source>
</evidence>
<evidence type="ECO:0000256" key="2">
    <source>
        <dbReference type="ARBA" id="ARBA00022448"/>
    </source>
</evidence>
<accession>A0A251X4M3</accession>
<evidence type="ECO:0000313" key="14">
    <source>
        <dbReference type="Proteomes" id="UP000194798"/>
    </source>
</evidence>
<name>A0A251X4M3_9GAMM</name>
<keyword evidence="3" id="KW-1003">Cell membrane</keyword>
<feature type="transmembrane region" description="Helical" evidence="11">
    <location>
        <begin position="133"/>
        <end position="157"/>
    </location>
</feature>
<feature type="transmembrane region" description="Helical" evidence="11">
    <location>
        <begin position="226"/>
        <end position="252"/>
    </location>
</feature>
<feature type="transmembrane region" description="Helical" evidence="11">
    <location>
        <begin position="272"/>
        <end position="295"/>
    </location>
</feature>
<dbReference type="CDD" id="cd06261">
    <property type="entry name" value="TM_PBP2"/>
    <property type="match status" value="1"/>
</dbReference>
<evidence type="ECO:0000256" key="1">
    <source>
        <dbReference type="ARBA" id="ARBA00004651"/>
    </source>
</evidence>
<protein>
    <submittedName>
        <fullName evidence="13">Glutathione ABC transporter permease GsiC</fullName>
    </submittedName>
</protein>
<keyword evidence="2 11" id="KW-0813">Transport</keyword>
<keyword evidence="4" id="KW-0533">Nickel</keyword>